<evidence type="ECO:0000256" key="1">
    <source>
        <dbReference type="ARBA" id="ARBA00004906"/>
    </source>
</evidence>
<dbReference type="InterPro" id="IPR022441">
    <property type="entry name" value="Para_beta_helix_rpt-2"/>
</dbReference>
<evidence type="ECO:0000313" key="8">
    <source>
        <dbReference type="Proteomes" id="UP000738376"/>
    </source>
</evidence>
<feature type="domain" description="SPOR" evidence="6">
    <location>
        <begin position="467"/>
        <end position="506"/>
    </location>
</feature>
<dbReference type="PROSITE" id="PS51724">
    <property type="entry name" value="SPOR"/>
    <property type="match status" value="1"/>
</dbReference>
<dbReference type="InterPro" id="IPR007730">
    <property type="entry name" value="SPOR-like_dom"/>
</dbReference>
<dbReference type="SMART" id="SM00710">
    <property type="entry name" value="PbH1"/>
    <property type="match status" value="6"/>
</dbReference>
<evidence type="ECO:0000256" key="5">
    <source>
        <dbReference type="SAM" id="SignalP"/>
    </source>
</evidence>
<evidence type="ECO:0000313" key="7">
    <source>
        <dbReference type="EMBL" id="NMF58319.1"/>
    </source>
</evidence>
<dbReference type="PANTHER" id="PTHR22990">
    <property type="entry name" value="F-BOX ONLY PROTEIN"/>
    <property type="match status" value="1"/>
</dbReference>
<dbReference type="SUPFAM" id="SSF51126">
    <property type="entry name" value="Pectin lyase-like"/>
    <property type="match status" value="1"/>
</dbReference>
<dbReference type="InterPro" id="IPR006633">
    <property type="entry name" value="Carb-bd_sugar_hydrolysis-dom"/>
</dbReference>
<evidence type="ECO:0000256" key="2">
    <source>
        <dbReference type="ARBA" id="ARBA00022737"/>
    </source>
</evidence>
<dbReference type="SMART" id="SM00722">
    <property type="entry name" value="CASH"/>
    <property type="match status" value="1"/>
</dbReference>
<dbReference type="Proteomes" id="UP000738376">
    <property type="component" value="Unassembled WGS sequence"/>
</dbReference>
<feature type="signal peptide" evidence="5">
    <location>
        <begin position="1"/>
        <end position="28"/>
    </location>
</feature>
<dbReference type="InterPro" id="IPR011459">
    <property type="entry name" value="DUF1565"/>
</dbReference>
<evidence type="ECO:0000259" key="6">
    <source>
        <dbReference type="PROSITE" id="PS51724"/>
    </source>
</evidence>
<dbReference type="PANTHER" id="PTHR22990:SF15">
    <property type="entry name" value="F-BOX ONLY PROTEIN 10"/>
    <property type="match status" value="1"/>
</dbReference>
<keyword evidence="8" id="KW-1185">Reference proteome</keyword>
<dbReference type="Pfam" id="PF07602">
    <property type="entry name" value="DUF1565"/>
    <property type="match status" value="1"/>
</dbReference>
<proteinExistence type="predicted"/>
<dbReference type="EMBL" id="JAAVJL010000001">
    <property type="protein sequence ID" value="NMF58319.1"/>
    <property type="molecule type" value="Genomic_DNA"/>
</dbReference>
<dbReference type="RefSeq" id="WP_169363237.1">
    <property type="nucleotide sequence ID" value="NZ_JAAVJL010000001.1"/>
</dbReference>
<dbReference type="NCBIfam" id="TIGR03804">
    <property type="entry name" value="para_beta_helix"/>
    <property type="match status" value="3"/>
</dbReference>
<organism evidence="7 8">
    <name type="scientific">Pseudanabaena yagii GIHE-NHR1</name>
    <dbReference type="NCBI Taxonomy" id="2722753"/>
    <lineage>
        <taxon>Bacteria</taxon>
        <taxon>Bacillati</taxon>
        <taxon>Cyanobacteriota</taxon>
        <taxon>Cyanophyceae</taxon>
        <taxon>Pseudanabaenales</taxon>
        <taxon>Pseudanabaenaceae</taxon>
        <taxon>Pseudanabaena</taxon>
        <taxon>Pseudanabaena yagii</taxon>
    </lineage>
</organism>
<dbReference type="Gene3D" id="2.160.20.10">
    <property type="entry name" value="Single-stranded right-handed beta-helix, Pectin lyase-like"/>
    <property type="match status" value="1"/>
</dbReference>
<comment type="pathway">
    <text evidence="1">Protein modification; protein ubiquitination.</text>
</comment>
<evidence type="ECO:0000256" key="3">
    <source>
        <dbReference type="ARBA" id="ARBA00022786"/>
    </source>
</evidence>
<protein>
    <submittedName>
        <fullName evidence="7">DUF1565 domain-containing protein</fullName>
    </submittedName>
</protein>
<feature type="compositionally biased region" description="Low complexity" evidence="4">
    <location>
        <begin position="399"/>
        <end position="408"/>
    </location>
</feature>
<evidence type="ECO:0000256" key="4">
    <source>
        <dbReference type="SAM" id="MobiDB-lite"/>
    </source>
</evidence>
<name>A0ABX1LU61_9CYAN</name>
<feature type="region of interest" description="Disordered" evidence="4">
    <location>
        <begin position="375"/>
        <end position="408"/>
    </location>
</feature>
<dbReference type="InterPro" id="IPR012334">
    <property type="entry name" value="Pectin_lyas_fold"/>
</dbReference>
<keyword evidence="5" id="KW-0732">Signal</keyword>
<dbReference type="InterPro" id="IPR006626">
    <property type="entry name" value="PbH1"/>
</dbReference>
<sequence>MNKFPCLITLTSSISLAIALGIPSLAFAQNAPQKIVFVSPQGADNVGAGTENQAFRTLTAAIAANPQEGTIFQLGAGTYSEATGENFPIRLPKGAVLRGNPNVNGNNVIISGGGRFVSPTFASQNIAISAANDSRIEGITVTNSNPRGYGLWLESSRNVVVSNSNFVRNTHDGIFLTGSANALISNNLFTGNTGSGISALGTSTGEIRNNRFENTGFGLSIGQSSQVALINNQIARNVDGIVISNTAQPTLRGNAIAENQRNGVVILSNASSSPRPDLGTTVSQGNNTFFNNREFDINNATTIPIAAVGNQVNRTKVKGLLDLTASRSPVTNPIATSPALPPLPSIPVATVPKTPPSVSTAPTVALPIEPKTTTTPSTIFVPAKPPSSNQSLPSPVIKTNPSASNTSPTTITIEREYSSTTPRVATLPPAMLDPTTGKPFQYRVIVPNTSTSVTQKVKAIVPDAFRLSRSGRMMLQVGAYSDRPAANQLVEKLAQSGVNAEIIPFR</sequence>
<dbReference type="InterPro" id="IPR051550">
    <property type="entry name" value="SCF-Subunits/Alg-Epimerases"/>
</dbReference>
<keyword evidence="2" id="KW-0677">Repeat</keyword>
<accession>A0ABX1LU61</accession>
<feature type="chain" id="PRO_5046403719" evidence="5">
    <location>
        <begin position="29"/>
        <end position="506"/>
    </location>
</feature>
<dbReference type="InterPro" id="IPR011050">
    <property type="entry name" value="Pectin_lyase_fold/virulence"/>
</dbReference>
<gene>
    <name evidence="7" type="ORF">HC246_09880</name>
</gene>
<keyword evidence="3" id="KW-0833">Ubl conjugation pathway</keyword>
<reference evidence="7 8" key="1">
    <citation type="submission" date="2020-03" db="EMBL/GenBank/DDBJ databases">
        <title>Draft Genome Sequence of 2-Methylisoborneol Producing Pseudanabaena yagii Strain GIHE-NHR1 Isolated from North Han River in South Korea.</title>
        <authorList>
            <person name="Jeong J."/>
        </authorList>
    </citation>
    <scope>NUCLEOTIDE SEQUENCE [LARGE SCALE GENOMIC DNA]</scope>
    <source>
        <strain evidence="7 8">GIHE-NHR1</strain>
    </source>
</reference>
<comment type="caution">
    <text evidence="7">The sequence shown here is derived from an EMBL/GenBank/DDBJ whole genome shotgun (WGS) entry which is preliminary data.</text>
</comment>